<dbReference type="PANTHER" id="PTHR43464">
    <property type="entry name" value="METHYLTRANSFERASE"/>
    <property type="match status" value="1"/>
</dbReference>
<keyword evidence="7" id="KW-1185">Reference proteome</keyword>
<name>A0A1G9WIP4_9EURY</name>
<dbReference type="AlphaFoldDB" id="A0A1G9WIP4"/>
<feature type="domain" description="Methyltransferase type 11" evidence="5">
    <location>
        <begin position="49"/>
        <end position="142"/>
    </location>
</feature>
<dbReference type="InterPro" id="IPR013216">
    <property type="entry name" value="Methyltransf_11"/>
</dbReference>
<proteinExistence type="predicted"/>
<evidence type="ECO:0000256" key="3">
    <source>
        <dbReference type="ARBA" id="ARBA00022691"/>
    </source>
</evidence>
<dbReference type="PANTHER" id="PTHR43464:SF19">
    <property type="entry name" value="UBIQUINONE BIOSYNTHESIS O-METHYLTRANSFERASE, MITOCHONDRIAL"/>
    <property type="match status" value="1"/>
</dbReference>
<dbReference type="STRING" id="660521.SAMN04487949_2775"/>
<keyword evidence="2 6" id="KW-0808">Transferase</keyword>
<dbReference type="Proteomes" id="UP000199451">
    <property type="component" value="Unassembled WGS sequence"/>
</dbReference>
<accession>A0A1G9WIP4</accession>
<feature type="region of interest" description="Disordered" evidence="4">
    <location>
        <begin position="159"/>
        <end position="178"/>
    </location>
</feature>
<evidence type="ECO:0000313" key="7">
    <source>
        <dbReference type="Proteomes" id="UP000199451"/>
    </source>
</evidence>
<gene>
    <name evidence="6" type="ORF">SAMN04487949_2775</name>
</gene>
<organism evidence="6 7">
    <name type="scientific">Halogranum gelatinilyticum</name>
    <dbReference type="NCBI Taxonomy" id="660521"/>
    <lineage>
        <taxon>Archaea</taxon>
        <taxon>Methanobacteriati</taxon>
        <taxon>Methanobacteriota</taxon>
        <taxon>Stenosarchaea group</taxon>
        <taxon>Halobacteria</taxon>
        <taxon>Halobacteriales</taxon>
        <taxon>Haloferacaceae</taxon>
    </lineage>
</organism>
<dbReference type="GO" id="GO:0008757">
    <property type="term" value="F:S-adenosylmethionine-dependent methyltransferase activity"/>
    <property type="evidence" value="ECO:0007669"/>
    <property type="project" value="InterPro"/>
</dbReference>
<evidence type="ECO:0000256" key="2">
    <source>
        <dbReference type="ARBA" id="ARBA00022679"/>
    </source>
</evidence>
<keyword evidence="1 6" id="KW-0489">Methyltransferase</keyword>
<dbReference type="SUPFAM" id="SSF53335">
    <property type="entry name" value="S-adenosyl-L-methionine-dependent methyltransferases"/>
    <property type="match status" value="1"/>
</dbReference>
<sequence length="257" mass="28294">MKNADPRISEHYDELAEYWAEVVNTPERRELLWATLEAMLAPVDGRRVLDAGCGSGVFSEALATNGAEVVGVDVSEQMVQQARERVPDATFVQGDLGEPLVFLDDDSVDAVLCQHVFSHLETLTTPLDEFARVLRDGGTLVVSTHNPVHDYLVVRDGAYPTEDEQTPESAVETADSEPSYADTERYDVHWGSGDEVNRGTYYRRSIEGILTPLLDAGFTLESVVEPVPDDAFRRDHPAAAEKYKNGLAHSICLCLTA</sequence>
<protein>
    <submittedName>
        <fullName evidence="6">Methyltransferase domain-containing protein</fullName>
    </submittedName>
</protein>
<dbReference type="CDD" id="cd02440">
    <property type="entry name" value="AdoMet_MTases"/>
    <property type="match status" value="1"/>
</dbReference>
<dbReference type="Gene3D" id="3.40.50.150">
    <property type="entry name" value="Vaccinia Virus protein VP39"/>
    <property type="match status" value="1"/>
</dbReference>
<keyword evidence="3" id="KW-0949">S-adenosyl-L-methionine</keyword>
<dbReference type="RefSeq" id="WP_089698323.1">
    <property type="nucleotide sequence ID" value="NZ_FNHL01000003.1"/>
</dbReference>
<evidence type="ECO:0000313" key="6">
    <source>
        <dbReference type="EMBL" id="SDM84340.1"/>
    </source>
</evidence>
<reference evidence="7" key="1">
    <citation type="submission" date="2016-10" db="EMBL/GenBank/DDBJ databases">
        <authorList>
            <person name="Varghese N."/>
            <person name="Submissions S."/>
        </authorList>
    </citation>
    <scope>NUCLEOTIDE SEQUENCE [LARGE SCALE GENOMIC DNA]</scope>
    <source>
        <strain evidence="7">CGMCC 1.10119</strain>
    </source>
</reference>
<evidence type="ECO:0000256" key="4">
    <source>
        <dbReference type="SAM" id="MobiDB-lite"/>
    </source>
</evidence>
<evidence type="ECO:0000256" key="1">
    <source>
        <dbReference type="ARBA" id="ARBA00022603"/>
    </source>
</evidence>
<dbReference type="InterPro" id="IPR029063">
    <property type="entry name" value="SAM-dependent_MTases_sf"/>
</dbReference>
<evidence type="ECO:0000259" key="5">
    <source>
        <dbReference type="Pfam" id="PF08241"/>
    </source>
</evidence>
<dbReference type="OrthoDB" id="11691at2157"/>
<dbReference type="EMBL" id="FNHL01000003">
    <property type="protein sequence ID" value="SDM84340.1"/>
    <property type="molecule type" value="Genomic_DNA"/>
</dbReference>
<dbReference type="Pfam" id="PF08241">
    <property type="entry name" value="Methyltransf_11"/>
    <property type="match status" value="1"/>
</dbReference>
<dbReference type="GO" id="GO:0032259">
    <property type="term" value="P:methylation"/>
    <property type="evidence" value="ECO:0007669"/>
    <property type="project" value="UniProtKB-KW"/>
</dbReference>